<name>A0A0J1FZM0_9BURK</name>
<sequence length="199" mass="21962">MIDGQLISLILTLTVAGGGAYLGSYLREKGKSLATKEDIGKITAIVEEVKTEIGQRDWAQREWTQLRRAKLEELLNHVHGVGRYISSQSQKAKHGEPPSDDDPSAEVQTLMALYFPELQPEVFQFLEQSSGVLLAIANLGQQFASAGGDPKARAIFFDSYLANKDHVSYMRATDALRARARSLLVEIMPLAAQPSDFKE</sequence>
<reference evidence="2 3" key="1">
    <citation type="journal article" date="2015" name="Genome Announc.">
        <title>Draft Genome Sequence of Burkholderia sp. Strain PML1(12), an Ectomycorrhizosphere-Inhabiting Bacterium with Effective Mineral-Weathering Ability.</title>
        <authorList>
            <person name="Uroz S."/>
            <person name="Oger P."/>
        </authorList>
    </citation>
    <scope>NUCLEOTIDE SEQUENCE [LARGE SCALE GENOMIC DNA]</scope>
    <source>
        <strain evidence="3">PML1(12)</strain>
    </source>
</reference>
<organism evidence="2 3">
    <name type="scientific">Caballeronia mineralivorans PML1(12)</name>
    <dbReference type="NCBI Taxonomy" id="908627"/>
    <lineage>
        <taxon>Bacteria</taxon>
        <taxon>Pseudomonadati</taxon>
        <taxon>Pseudomonadota</taxon>
        <taxon>Betaproteobacteria</taxon>
        <taxon>Burkholderiales</taxon>
        <taxon>Burkholderiaceae</taxon>
        <taxon>Caballeronia</taxon>
    </lineage>
</organism>
<evidence type="ECO:0000256" key="1">
    <source>
        <dbReference type="SAM" id="Phobius"/>
    </source>
</evidence>
<keyword evidence="1" id="KW-1133">Transmembrane helix</keyword>
<keyword evidence="1" id="KW-0812">Transmembrane</keyword>
<proteinExistence type="predicted"/>
<dbReference type="Proteomes" id="UP000035963">
    <property type="component" value="Unassembled WGS sequence"/>
</dbReference>
<accession>A0A0J1FZM0</accession>
<keyword evidence="1" id="KW-0472">Membrane</keyword>
<dbReference type="RefSeq" id="WP_047847537.1">
    <property type="nucleotide sequence ID" value="NZ_AEJF01000093.1"/>
</dbReference>
<gene>
    <name evidence="2" type="ORF">EOS_15460</name>
</gene>
<dbReference type="PATRIC" id="fig|908627.4.peg.3450"/>
<dbReference type="EMBL" id="AEJF01000093">
    <property type="protein sequence ID" value="KLU25388.1"/>
    <property type="molecule type" value="Genomic_DNA"/>
</dbReference>
<comment type="caution">
    <text evidence="2">The sequence shown here is derived from an EMBL/GenBank/DDBJ whole genome shotgun (WGS) entry which is preliminary data.</text>
</comment>
<evidence type="ECO:0000313" key="2">
    <source>
        <dbReference type="EMBL" id="KLU25388.1"/>
    </source>
</evidence>
<protein>
    <submittedName>
        <fullName evidence="2">Uncharacterized protein</fullName>
    </submittedName>
</protein>
<feature type="transmembrane region" description="Helical" evidence="1">
    <location>
        <begin position="6"/>
        <end position="26"/>
    </location>
</feature>
<evidence type="ECO:0000313" key="3">
    <source>
        <dbReference type="Proteomes" id="UP000035963"/>
    </source>
</evidence>
<dbReference type="AlphaFoldDB" id="A0A0J1FZM0"/>
<dbReference type="OrthoDB" id="8907314at2"/>
<keyword evidence="3" id="KW-1185">Reference proteome</keyword>